<dbReference type="RefSeq" id="WP_152791256.1">
    <property type="nucleotide sequence ID" value="NZ_BAABEQ010000013.1"/>
</dbReference>
<dbReference type="EMBL" id="VJZE01000565">
    <property type="protein sequence ID" value="MPY46049.1"/>
    <property type="molecule type" value="Genomic_DNA"/>
</dbReference>
<protein>
    <submittedName>
        <fullName evidence="2">Extracellular solute-binding protein</fullName>
    </submittedName>
</protein>
<dbReference type="Pfam" id="PF01547">
    <property type="entry name" value="SBP_bac_1"/>
    <property type="match status" value="1"/>
</dbReference>
<keyword evidence="3" id="KW-1185">Reference proteome</keyword>
<dbReference type="InterPro" id="IPR006059">
    <property type="entry name" value="SBP"/>
</dbReference>
<evidence type="ECO:0000313" key="3">
    <source>
        <dbReference type="Proteomes" id="UP000326979"/>
    </source>
</evidence>
<evidence type="ECO:0000313" key="2">
    <source>
        <dbReference type="EMBL" id="MPY46049.1"/>
    </source>
</evidence>
<sequence length="430" mass="46158">MHTSRRAVLTAAAAALTLSLTACSVDEGAGTSDPAGKRQITFLTFETPNLTPEYWNAAIKRIEKKYPDITVKKLVAPTTDRTAYAKQLLASGQFPDVMIAVAPTGLGDAGNLYAWQPDELGDFQVPDGGAIDGKVYQLPANTQSIPVVYYRKSMFKQAGISAPPRTYAQLLDASAKLRAKGIQPFVVGGGKDGFPTVLPLTGTVATDVYGKDPDWMVQRRAGKVKFTDADFVGALTKVRQLARRGYIDKKMVSLDYAATEQAFLKGKGAMYPMGCWFAAAGDKSAIKDDIGVFHWPTDDGSPLASGYTGGGLSVNARSQHLDAAKKFALAFQLDKSNLDNSVRSDALFPAVKGYTPPADTGPVFKETYDLWREASEQKATVKAFAWETGGDALLPGLDAKVHAAAQDVIIGRRTPEEAAAFLDTEWDKAS</sequence>
<keyword evidence="1" id="KW-0732">Signal</keyword>
<comment type="caution">
    <text evidence="2">The sequence shown here is derived from an EMBL/GenBank/DDBJ whole genome shotgun (WGS) entry which is preliminary data.</text>
</comment>
<dbReference type="AlphaFoldDB" id="A0A5N8WFM3"/>
<reference evidence="2 3" key="1">
    <citation type="submission" date="2019-07" db="EMBL/GenBank/DDBJ databases">
        <title>New species of Amycolatopsis and Streptomyces.</title>
        <authorList>
            <person name="Duangmal K."/>
            <person name="Teo W.F.A."/>
            <person name="Lipun K."/>
        </authorList>
    </citation>
    <scope>NUCLEOTIDE SEQUENCE [LARGE SCALE GENOMIC DNA]</scope>
    <source>
        <strain evidence="2 3">TISTR 2346</strain>
    </source>
</reference>
<dbReference type="InterPro" id="IPR050490">
    <property type="entry name" value="Bact_solute-bd_prot1"/>
</dbReference>
<evidence type="ECO:0000256" key="1">
    <source>
        <dbReference type="SAM" id="SignalP"/>
    </source>
</evidence>
<organism evidence="2 3">
    <name type="scientific">Streptomyces phyllanthi</name>
    <dbReference type="NCBI Taxonomy" id="1803180"/>
    <lineage>
        <taxon>Bacteria</taxon>
        <taxon>Bacillati</taxon>
        <taxon>Actinomycetota</taxon>
        <taxon>Actinomycetes</taxon>
        <taxon>Kitasatosporales</taxon>
        <taxon>Streptomycetaceae</taxon>
        <taxon>Streptomyces</taxon>
    </lineage>
</organism>
<feature type="chain" id="PRO_5039310861" evidence="1">
    <location>
        <begin position="25"/>
        <end position="430"/>
    </location>
</feature>
<proteinExistence type="predicted"/>
<accession>A0A5N8WFM3</accession>
<dbReference type="PANTHER" id="PTHR43649">
    <property type="entry name" value="ARABINOSE-BINDING PROTEIN-RELATED"/>
    <property type="match status" value="1"/>
</dbReference>
<dbReference type="Proteomes" id="UP000326979">
    <property type="component" value="Unassembled WGS sequence"/>
</dbReference>
<dbReference type="SUPFAM" id="SSF53850">
    <property type="entry name" value="Periplasmic binding protein-like II"/>
    <property type="match status" value="1"/>
</dbReference>
<dbReference type="PROSITE" id="PS51257">
    <property type="entry name" value="PROKAR_LIPOPROTEIN"/>
    <property type="match status" value="1"/>
</dbReference>
<feature type="signal peptide" evidence="1">
    <location>
        <begin position="1"/>
        <end position="24"/>
    </location>
</feature>
<name>A0A5N8WFM3_9ACTN</name>
<dbReference type="OrthoDB" id="358201at2"/>
<dbReference type="Gene3D" id="3.40.190.10">
    <property type="entry name" value="Periplasmic binding protein-like II"/>
    <property type="match status" value="2"/>
</dbReference>
<gene>
    <name evidence="2" type="ORF">FNH04_40945</name>
</gene>